<name>A0A9Q1J1W5_SYNKA</name>
<comment type="caution">
    <text evidence="1">The sequence shown here is derived from an EMBL/GenBank/DDBJ whole genome shotgun (WGS) entry which is preliminary data.</text>
</comment>
<gene>
    <name evidence="1" type="ORF">SKAU_G00119420</name>
</gene>
<reference evidence="1" key="1">
    <citation type="journal article" date="2023" name="Science">
        <title>Genome structures resolve the early diversification of teleost fishes.</title>
        <authorList>
            <person name="Parey E."/>
            <person name="Louis A."/>
            <person name="Montfort J."/>
            <person name="Bouchez O."/>
            <person name="Roques C."/>
            <person name="Iampietro C."/>
            <person name="Lluch J."/>
            <person name="Castinel A."/>
            <person name="Donnadieu C."/>
            <person name="Desvignes T."/>
            <person name="Floi Bucao C."/>
            <person name="Jouanno E."/>
            <person name="Wen M."/>
            <person name="Mejri S."/>
            <person name="Dirks R."/>
            <person name="Jansen H."/>
            <person name="Henkel C."/>
            <person name="Chen W.J."/>
            <person name="Zahm M."/>
            <person name="Cabau C."/>
            <person name="Klopp C."/>
            <person name="Thompson A.W."/>
            <person name="Robinson-Rechavi M."/>
            <person name="Braasch I."/>
            <person name="Lecointre G."/>
            <person name="Bobe J."/>
            <person name="Postlethwait J.H."/>
            <person name="Berthelot C."/>
            <person name="Roest Crollius H."/>
            <person name="Guiguen Y."/>
        </authorList>
    </citation>
    <scope>NUCLEOTIDE SEQUENCE</scope>
    <source>
        <strain evidence="1">WJC10195</strain>
    </source>
</reference>
<evidence type="ECO:0000313" key="1">
    <source>
        <dbReference type="EMBL" id="KAJ8363111.1"/>
    </source>
</evidence>
<organism evidence="1 2">
    <name type="scientific">Synaphobranchus kaupii</name>
    <name type="common">Kaup's arrowtooth eel</name>
    <dbReference type="NCBI Taxonomy" id="118154"/>
    <lineage>
        <taxon>Eukaryota</taxon>
        <taxon>Metazoa</taxon>
        <taxon>Chordata</taxon>
        <taxon>Craniata</taxon>
        <taxon>Vertebrata</taxon>
        <taxon>Euteleostomi</taxon>
        <taxon>Actinopterygii</taxon>
        <taxon>Neopterygii</taxon>
        <taxon>Teleostei</taxon>
        <taxon>Anguilliformes</taxon>
        <taxon>Synaphobranchidae</taxon>
        <taxon>Synaphobranchus</taxon>
    </lineage>
</organism>
<sequence>MYAVRTGLGCRTDWTSVYKTPPLPSQALPPPCTAFTLALVCQYTREQVEHGVCTNSPQSEIAWMSYFTLCFSKQHFCR</sequence>
<evidence type="ECO:0000313" key="2">
    <source>
        <dbReference type="Proteomes" id="UP001152622"/>
    </source>
</evidence>
<dbReference type="Proteomes" id="UP001152622">
    <property type="component" value="Chromosome 4"/>
</dbReference>
<accession>A0A9Q1J1W5</accession>
<proteinExistence type="predicted"/>
<protein>
    <submittedName>
        <fullName evidence="1">Uncharacterized protein</fullName>
    </submittedName>
</protein>
<dbReference type="AlphaFoldDB" id="A0A9Q1J1W5"/>
<keyword evidence="2" id="KW-1185">Reference proteome</keyword>
<dbReference type="EMBL" id="JAINUF010000004">
    <property type="protein sequence ID" value="KAJ8363111.1"/>
    <property type="molecule type" value="Genomic_DNA"/>
</dbReference>